<keyword evidence="3" id="KW-1185">Reference proteome</keyword>
<evidence type="ECO:0000313" key="3">
    <source>
        <dbReference type="Proteomes" id="UP000824120"/>
    </source>
</evidence>
<reference evidence="2 3" key="1">
    <citation type="submission" date="2020-09" db="EMBL/GenBank/DDBJ databases">
        <title>De no assembly of potato wild relative species, Solanum commersonii.</title>
        <authorList>
            <person name="Cho K."/>
        </authorList>
    </citation>
    <scope>NUCLEOTIDE SEQUENCE [LARGE SCALE GENOMIC DNA]</scope>
    <source>
        <strain evidence="2">LZ3.2</strain>
        <tissue evidence="2">Leaf</tissue>
    </source>
</reference>
<dbReference type="PANTHER" id="PTHR33566:SF1">
    <property type="entry name" value="EN_SPM-LIKE TRANSPOSON-RELATED"/>
    <property type="match status" value="1"/>
</dbReference>
<dbReference type="PANTHER" id="PTHR33566">
    <property type="entry name" value="EN/SPM-LIKE TRANSPOSON-RELATED"/>
    <property type="match status" value="1"/>
</dbReference>
<comment type="caution">
    <text evidence="2">The sequence shown here is derived from an EMBL/GenBank/DDBJ whole genome shotgun (WGS) entry which is preliminary data.</text>
</comment>
<feature type="coiled-coil region" evidence="1">
    <location>
        <begin position="1353"/>
        <end position="1387"/>
    </location>
</feature>
<evidence type="ECO:0000256" key="1">
    <source>
        <dbReference type="SAM" id="Coils"/>
    </source>
</evidence>
<keyword evidence="1" id="KW-0175">Coiled coil</keyword>
<accession>A0A9J5ZY47</accession>
<feature type="coiled-coil region" evidence="1">
    <location>
        <begin position="1039"/>
        <end position="1074"/>
    </location>
</feature>
<gene>
    <name evidence="2" type="ORF">H5410_017085</name>
</gene>
<protein>
    <recommendedName>
        <fullName evidence="4">Protein DEFECTIVE IN MERISTEM SILENCING 3</fullName>
    </recommendedName>
</protein>
<dbReference type="Proteomes" id="UP000824120">
    <property type="component" value="Chromosome 3"/>
</dbReference>
<name>A0A9J5ZY47_SOLCO</name>
<proteinExistence type="predicted"/>
<dbReference type="EMBL" id="JACXVP010000003">
    <property type="protein sequence ID" value="KAG5617261.1"/>
    <property type="molecule type" value="Genomic_DNA"/>
</dbReference>
<organism evidence="2 3">
    <name type="scientific">Solanum commersonii</name>
    <name type="common">Commerson's wild potato</name>
    <name type="synonym">Commerson's nightshade</name>
    <dbReference type="NCBI Taxonomy" id="4109"/>
    <lineage>
        <taxon>Eukaryota</taxon>
        <taxon>Viridiplantae</taxon>
        <taxon>Streptophyta</taxon>
        <taxon>Embryophyta</taxon>
        <taxon>Tracheophyta</taxon>
        <taxon>Spermatophyta</taxon>
        <taxon>Magnoliopsida</taxon>
        <taxon>eudicotyledons</taxon>
        <taxon>Gunneridae</taxon>
        <taxon>Pentapetalae</taxon>
        <taxon>asterids</taxon>
        <taxon>lamiids</taxon>
        <taxon>Solanales</taxon>
        <taxon>Solanaceae</taxon>
        <taxon>Solanoideae</taxon>
        <taxon>Solaneae</taxon>
        <taxon>Solanum</taxon>
    </lineage>
</organism>
<sequence length="1721" mass="193361">MCSVDSPVALLLVPAQQQMETMLIPSLAILSSVGNVLIEIAKDGKKLSLLQLEKLYQDWLFQMHDRYDEEIDCGEDQPTFVIGPSHKKELGVSADVLRIHKAFQRKGITWKAGQKIKILKGACRGFHKNNIFATLEFIILEGWQGDSGGEARIICRPLHVPAEGGCRLTFDNGCACFEIRDSKSLPISVIDAGKCLAVDNTEWENQILKHQEKTTPSSIDILDAEQCQELDIKGALPQDVDAGHEPPEEITAVVRPASFSSVTASKNLDQKYIMKENFEMTLEIKFKADENEKERHIYSGQLNPSSLKGFHGLYMFPLKKKSPNLFQKAGIYLFRFSLIESRTISVKEVRVKALSEAASWELVSDGKSTHSVRVGSCFPEVFSVACCDRFCNRIPFKSQTEIEMKLSSGGRAISSECSYDQCITHDRYTMKFKNVTIESSELDMIRPSYKTTLHINSKEDPFFVAIPCAVIPGPLQRILLRPVDFGKKLVPGMVLEELALETFDKYGNHMRKDEHLKLTLEGLHLLDKGDSFYKVDDHGCVNLSGTLKVTAGYGKLVSLSVLSGDEVVFKKEFQTDRRSLRVASKVPKVCAAGSHLEDVVFEVINSAGEVDEDIDSEVEDGHSHTLLIRQDSLREEDNVRYSFHRGRCIVRSIPLPDNEGLFCFVASHSRFHDLQTSIEVHVEKAVIRTHELTQPRSPKKEIPFLEDSNGKGPETVCHNTFDGRIMIFNYSCASMDLENRLQKLRDDICRYGLCIRQCDANVESLNIKQSNIELEMSNLGAFIGLDSFHDLGYDKDVIMEKIKGKADSAAAVIHKLLRSPKPGQLYLKYAHDILGVVALLGEVRTHKLSSMLSTYLGEDQMLAVVCKSRAAARALENYQMDGNVNCASALDILAARLGISIKGRYLVICLEDIRPYKRGVSSDPQRELAIPHPTLSNRETPPGFLGYAVNMIFLPAEYLQFRTASGHGLRETLFYRLLGKLQVYKSREHLYMASSCIEDGAVSLDGGMMRGNGVVSASVGSEEPYILFPVICLERQLLLSTEKLERNQLRNQIQEELRNEAKYKKKLAKKLRDKKQIDDQLEPSPGMYSSDMDIRTKGDSAASGSLSDMLTLKSAKILIIKYLIVELVRNPYIWNSKTKCLAKNISKSFIRRESAPYQTKTNSENNSKHRLVENKKKLHRRRHDLNGAGLYTFMFWQCICMILSSSSIVNEEAPKKIKNEDTHKSIVVEELMMDLFLCVVMVYIYSDSIRNEEAEVQLIEQGGSRNSRSLLFSTLPLNGASLTLLGISGDSTMDGEQRRMSIDNEKVQLRTSPKELLMHDPSLNQGGQMNSFTFAGNRDIMQNGTAKAVICKSKKLEDAVKEIGLQIKHYEDNIKFLEGQNNRLDDSILDIEGIVSFFSIALGKIYSASETGSENKESSNGKNELETIEEILTLNSCQLPTHNGTQITHIPYMKDVIGMVALLGKVDDDNISRTLSDYLGQETMLAVVCKTQDGLKALQTYDKKGLVNKSSGLHGVGASIGRPLDDRYLVICLENLRPYTGEFLADDPQRRLAIKKPRYLNEKTPPGFLGFAVNMINIDTANLYCVTSTGHGLRETLFYRLFSRLQVYKTGADMMQALPFIADGAISLDGGIIKSGGIFSLGKREVQIKFPKSSRRSYLPESYFETEIRMKELKWERVRFEKDLHREQTLLISAKNNFEIRKQEFVKFLSQSSSYLSGLYT</sequence>
<dbReference type="OrthoDB" id="10036779at2759"/>
<evidence type="ECO:0008006" key="4">
    <source>
        <dbReference type="Google" id="ProtNLM"/>
    </source>
</evidence>
<evidence type="ECO:0000313" key="2">
    <source>
        <dbReference type="EMBL" id="KAG5617261.1"/>
    </source>
</evidence>